<name>A0ACD5HI25_9PROT</name>
<accession>A0ACD5HI25</accession>
<proteinExistence type="predicted"/>
<reference evidence="1 2" key="1">
    <citation type="journal article" date="2021" name="ISME J.">
        <title>Genomic evolution of the class Acidithiobacillia: deep-branching Proteobacteria living in extreme acidic conditions.</title>
        <authorList>
            <person name="Moya-Beltran A."/>
            <person name="Beard S."/>
            <person name="Rojas-Villalobos C."/>
            <person name="Issotta F."/>
            <person name="Gallardo Y."/>
            <person name="Ulloa R."/>
            <person name="Giaveno A."/>
            <person name="Degli Esposti M."/>
            <person name="Johnson D.B."/>
            <person name="Quatrini R."/>
        </authorList>
    </citation>
    <scope>NUCLEOTIDE SEQUENCE [LARGE SCALE GENOMIC DNA]</scope>
    <source>
        <strain evidence="1 2">GG1-14</strain>
    </source>
</reference>
<sequence length="462" mass="47632">MKNPLKSLLDARNRNIAARQNPAGGVTNSANGPVTGNPTTQKGIHAKPNPNQLATHISKRPLYIIAAVAGVAIYGGYEYIQHHNPLDGSGKTHQSSKIAPASGTNQPGVPPKKPKTLPAKPKTPDAYGHPLAPGAKEQSGQATTPGQATPAVPKKNPYAAQDAAFEASIGGSNGQDSNGLNWGQSAGASAAPAPAVAAQAATAPLEAEQAAVLAAEQQKNGKQKKPADDTSPTLVTREISPFELLQGTIIPAVLDDGIKSYIPGEISAVVSRNVYSSVNGATLLIPAGSKLVGTYNTQTTLGVNRLLAVWTRVEFPNGTTIDLPAFGAAGGKGYAGFAGNVNDHTWLIFKNAMLLSLVDIGMAVASPTSTSSNTTGVSGNEALQDGEQSLAQTFGQVEGQLLQKYIDIAPTITIPAGYVFNVVVSKDLVFPGPYNPAMQTGPARIETSHAPKPNPYALPGQS</sequence>
<protein>
    <submittedName>
        <fullName evidence="1">TrbI/VirB10 family protein</fullName>
    </submittedName>
</protein>
<organism evidence="1 2">
    <name type="scientific">Acidithiobacillus montserratensis</name>
    <dbReference type="NCBI Taxonomy" id="2729135"/>
    <lineage>
        <taxon>Bacteria</taxon>
        <taxon>Pseudomonadati</taxon>
        <taxon>Pseudomonadota</taxon>
        <taxon>Acidithiobacillia</taxon>
        <taxon>Acidithiobacillales</taxon>
        <taxon>Acidithiobacillaceae</taxon>
        <taxon>Acidithiobacillus</taxon>
    </lineage>
</organism>
<dbReference type="EMBL" id="CP127526">
    <property type="protein sequence ID" value="XRI74645.1"/>
    <property type="molecule type" value="Genomic_DNA"/>
</dbReference>
<evidence type="ECO:0000313" key="1">
    <source>
        <dbReference type="EMBL" id="XRI74645.1"/>
    </source>
</evidence>
<keyword evidence="2" id="KW-1185">Reference proteome</keyword>
<dbReference type="Proteomes" id="UP001195965">
    <property type="component" value="Chromosome"/>
</dbReference>
<evidence type="ECO:0000313" key="2">
    <source>
        <dbReference type="Proteomes" id="UP001195965"/>
    </source>
</evidence>
<gene>
    <name evidence="1" type="ORF">HHS34_005485</name>
</gene>